<comment type="subcellular location">
    <subcellularLocation>
        <location evidence="1">Host cytoplasm</location>
    </subcellularLocation>
    <subcellularLocation>
        <location evidence="2">Host nucleus</location>
        <location evidence="2">Host nucleolus</location>
    </subcellularLocation>
</comment>
<protein>
    <recommendedName>
        <fullName evidence="4">Neurovirulence factor ICP34.5</fullName>
    </recommendedName>
    <alternativeName>
        <fullName evidence="15">Infected cell protein 34.5</fullName>
    </alternativeName>
    <alternativeName>
        <fullName evidence="16">protein gamma(1)34.5</fullName>
    </alternativeName>
</protein>
<name>A0A0Y0A6B1_9ALPH</name>
<keyword evidence="7" id="KW-1090">Inhibition of host innate immune response by virus</keyword>
<evidence type="ECO:0000256" key="16">
    <source>
        <dbReference type="ARBA" id="ARBA00043105"/>
    </source>
</evidence>
<evidence type="ECO:0000256" key="8">
    <source>
        <dbReference type="ARBA" id="ARBA00022661"/>
    </source>
</evidence>
<dbReference type="GO" id="GO:0039502">
    <property type="term" value="P:symbiont-mediated suppression of host type I interferon-mediated signaling pathway"/>
    <property type="evidence" value="ECO:0007669"/>
    <property type="project" value="UniProtKB-KW"/>
</dbReference>
<proteinExistence type="inferred from homology"/>
<gene>
    <name evidence="18" type="primary">ICP34.5</name>
</gene>
<keyword evidence="13" id="KW-1035">Host cytoplasm</keyword>
<dbReference type="EMBL" id="KT594769">
    <property type="protein sequence ID" value="AMB17044.1"/>
    <property type="molecule type" value="Genomic_DNA"/>
</dbReference>
<keyword evidence="7" id="KW-0945">Host-virus interaction</keyword>
<evidence type="ECO:0000256" key="1">
    <source>
        <dbReference type="ARBA" id="ARBA00004192"/>
    </source>
</evidence>
<dbReference type="GeneID" id="26828062"/>
<keyword evidence="12" id="KW-1126">Modulation of host PP1 activity by virus</keyword>
<organism evidence="18 19">
    <name type="scientific">Macropodid alphaherpesvirus 1</name>
    <dbReference type="NCBI Taxonomy" id="137443"/>
    <lineage>
        <taxon>Viruses</taxon>
        <taxon>Duplodnaviria</taxon>
        <taxon>Heunggongvirae</taxon>
        <taxon>Peploviricota</taxon>
        <taxon>Herviviricetes</taxon>
        <taxon>Herpesvirales</taxon>
        <taxon>Orthoherpesviridae</taxon>
        <taxon>Alphaherpesvirinae</taxon>
        <taxon>Simplexvirus</taxon>
        <taxon>Simplexvirus macropodidalpha1</taxon>
    </lineage>
</organism>
<feature type="region of interest" description="Disordered" evidence="17">
    <location>
        <begin position="1"/>
        <end position="88"/>
    </location>
</feature>
<dbReference type="GeneID" id="26828089"/>
<dbReference type="KEGG" id="vg:26828062"/>
<dbReference type="KEGG" id="vg:26828089"/>
<dbReference type="PANTHER" id="PTHR16489">
    <property type="entry name" value="GH11727P"/>
    <property type="match status" value="1"/>
</dbReference>
<evidence type="ECO:0000256" key="6">
    <source>
        <dbReference type="ARBA" id="ARBA00022562"/>
    </source>
</evidence>
<reference evidence="18 19" key="1">
    <citation type="journal article" date="2016" name="BMC Genomics">
        <title>The first genome sequence of a metatherian herpesvirus: Macropodid herpesvirus 1.</title>
        <authorList>
            <person name="Vaz P.K."/>
            <person name="Mahony T.J."/>
            <person name="Hartley C.A."/>
            <person name="Fowler E.V."/>
            <person name="Ficorilli N."/>
            <person name="Lee S.W."/>
            <person name="Gilkerson J.R."/>
            <person name="Browning G.F."/>
            <person name="Devlin J.M."/>
        </authorList>
    </citation>
    <scope>NUCLEOTIDE SEQUENCE [LARGE SCALE GENOMIC DNA]</scope>
    <source>
        <strain evidence="18">MaHV1.3076/08</strain>
    </source>
</reference>
<evidence type="ECO:0000256" key="2">
    <source>
        <dbReference type="ARBA" id="ARBA00004307"/>
    </source>
</evidence>
<evidence type="ECO:0000256" key="13">
    <source>
        <dbReference type="ARBA" id="ARBA00023200"/>
    </source>
</evidence>
<dbReference type="PANTHER" id="PTHR16489:SF14">
    <property type="entry name" value="PROTEIN PHOSPHATASE 1 REGULATORY SUBUNIT 15A"/>
    <property type="match status" value="1"/>
</dbReference>
<evidence type="ECO:0000256" key="10">
    <source>
        <dbReference type="ARBA" id="ARBA00022830"/>
    </source>
</evidence>
<dbReference type="GO" id="GO:0004865">
    <property type="term" value="F:protein serine/threonine phosphatase inhibitor activity"/>
    <property type="evidence" value="ECO:0007669"/>
    <property type="project" value="UniProtKB-KW"/>
</dbReference>
<accession>A0A0Y0A6B1</accession>
<dbReference type="Proteomes" id="UP000169848">
    <property type="component" value="Segment"/>
</dbReference>
<feature type="compositionally biased region" description="Low complexity" evidence="17">
    <location>
        <begin position="21"/>
        <end position="30"/>
    </location>
</feature>
<evidence type="ECO:0000256" key="12">
    <source>
        <dbReference type="ARBA" id="ARBA00023107"/>
    </source>
</evidence>
<evidence type="ECO:0000313" key="19">
    <source>
        <dbReference type="Proteomes" id="UP000169848"/>
    </source>
</evidence>
<keyword evidence="8" id="KW-1083">Inhibition of host autophagy by virus</keyword>
<dbReference type="GO" id="GO:0034976">
    <property type="term" value="P:response to endoplasmic reticulum stress"/>
    <property type="evidence" value="ECO:0007669"/>
    <property type="project" value="TreeGrafter"/>
</dbReference>
<evidence type="ECO:0000256" key="4">
    <source>
        <dbReference type="ARBA" id="ARBA00017824"/>
    </source>
</evidence>
<evidence type="ECO:0000256" key="3">
    <source>
        <dbReference type="ARBA" id="ARBA00010161"/>
    </source>
</evidence>
<keyword evidence="14" id="KW-0922">Interferon antiviral system evasion</keyword>
<dbReference type="GO" id="GO:0140321">
    <property type="term" value="P:symbiont-mediated suppression of host autophagy"/>
    <property type="evidence" value="ECO:0007669"/>
    <property type="project" value="UniProtKB-KW"/>
</dbReference>
<keyword evidence="6" id="KW-1048">Host nucleus</keyword>
<evidence type="ECO:0000256" key="5">
    <source>
        <dbReference type="ARBA" id="ARBA00022482"/>
    </source>
</evidence>
<keyword evidence="7" id="KW-0899">Viral immunoevasion</keyword>
<evidence type="ECO:0000256" key="11">
    <source>
        <dbReference type="ARBA" id="ARBA00023026"/>
    </source>
</evidence>
<dbReference type="GO" id="GO:0052170">
    <property type="term" value="P:symbiont-mediated suppression of host innate immune response"/>
    <property type="evidence" value="ECO:0007669"/>
    <property type="project" value="UniProtKB-KW"/>
</dbReference>
<evidence type="ECO:0000256" key="9">
    <source>
        <dbReference type="ARBA" id="ARBA00022737"/>
    </source>
</evidence>
<reference evidence="18" key="2">
    <citation type="submission" date="2017-11" db="EMBL/GenBank/DDBJ databases">
        <authorList>
            <person name="Han C.G."/>
        </authorList>
    </citation>
    <scope>NUCLEOTIDE SEQUENCE</scope>
    <source>
        <strain evidence="18">MaHV1.3076/08</strain>
    </source>
</reference>
<evidence type="ECO:0000313" key="18">
    <source>
        <dbReference type="EMBL" id="AMB17044.1"/>
    </source>
</evidence>
<feature type="compositionally biased region" description="Pro residues" evidence="17">
    <location>
        <begin position="51"/>
        <end position="64"/>
    </location>
</feature>
<sequence>MRPLTGPGRPGRCGSRDLERPSPSCAPPGSHGAGPGAGEAWAHPSRAQIRAPPPKPPPPVPRTPPEGELGSLSPPAARGARRKIFPAGRRAGLRGVPISISYKFRRRLSFPPSHPSDSCLQLPQTPPFKMNTHHQAPSPFRFFIWFDPLQPHRPSAVFYNNLHTLFRAQLPPSLTHHLRQRVVPRRAPSGSPKLLSDPPHSIVRFATTVRVHPLVVWNTAARLARRGSWEHHLADRMRFDRRVRELEVLLGPSLQPHIRACVAECLEEPALLPTRLSHCLAAKRDYLARTDMPNSLPFG</sequence>
<evidence type="ECO:0000256" key="14">
    <source>
        <dbReference type="ARBA" id="ARBA00023258"/>
    </source>
</evidence>
<comment type="similarity">
    <text evidence="3">Belongs to the PPP1R15 family.</text>
</comment>
<dbReference type="GO" id="GO:0039606">
    <property type="term" value="P:symbiont-mediated suppression of host translation initiation"/>
    <property type="evidence" value="ECO:0007669"/>
    <property type="project" value="UniProtKB-KW"/>
</dbReference>
<dbReference type="InterPro" id="IPR051254">
    <property type="entry name" value="PPP1R15"/>
</dbReference>
<evidence type="ECO:0000256" key="15">
    <source>
        <dbReference type="ARBA" id="ARBA00041923"/>
    </source>
</evidence>
<evidence type="ECO:0000256" key="7">
    <source>
        <dbReference type="ARBA" id="ARBA00022632"/>
    </source>
</evidence>
<dbReference type="OrthoDB" id="40182at10239"/>
<dbReference type="EMBL" id="KT594769">
    <property type="protein sequence ID" value="AMB17043.1"/>
    <property type="molecule type" value="Genomic_DNA"/>
</dbReference>
<evidence type="ECO:0000256" key="17">
    <source>
        <dbReference type="SAM" id="MobiDB-lite"/>
    </source>
</evidence>
<keyword evidence="5" id="KW-1113">Inhibition of host RLR pathway by virus</keyword>
<dbReference type="GO" id="GO:0044196">
    <property type="term" value="C:host cell nucleolus"/>
    <property type="evidence" value="ECO:0007669"/>
    <property type="project" value="UniProtKB-SubCell"/>
</dbReference>
<keyword evidence="9" id="KW-0677">Repeat</keyword>
<dbReference type="RefSeq" id="YP_009227234.1">
    <property type="nucleotide sequence ID" value="NC_029132.1"/>
</dbReference>
<keyword evidence="11" id="KW-0843">Virulence</keyword>
<keyword evidence="19" id="KW-1185">Reference proteome</keyword>
<keyword evidence="10" id="KW-1114">Inhibition of host interferon signaling pathway by virus</keyword>
<dbReference type="GO" id="GO:0030430">
    <property type="term" value="C:host cell cytoplasm"/>
    <property type="evidence" value="ECO:0007669"/>
    <property type="project" value="UniProtKB-SubCell"/>
</dbReference>
<dbReference type="RefSeq" id="YP_009227215.1">
    <property type="nucleotide sequence ID" value="NC_029132.1"/>
</dbReference>